<evidence type="ECO:0000313" key="2">
    <source>
        <dbReference type="Ensembl" id="ENSNVIP00000031175.1"/>
    </source>
</evidence>
<reference evidence="2" key="2">
    <citation type="submission" date="2025-09" db="UniProtKB">
        <authorList>
            <consortium name="Ensembl"/>
        </authorList>
    </citation>
    <scope>IDENTIFICATION</scope>
</reference>
<dbReference type="AlphaFoldDB" id="A0A8C7C502"/>
<evidence type="ECO:0000256" key="1">
    <source>
        <dbReference type="SAM" id="MobiDB-lite"/>
    </source>
</evidence>
<evidence type="ECO:0000313" key="3">
    <source>
        <dbReference type="Proteomes" id="UP000694425"/>
    </source>
</evidence>
<dbReference type="Ensembl" id="ENSNVIT00000036113.1">
    <property type="protein sequence ID" value="ENSNVIP00000031175.1"/>
    <property type="gene ID" value="ENSNVIG00000023995.1"/>
</dbReference>
<protein>
    <submittedName>
        <fullName evidence="2">Uncharacterized protein</fullName>
    </submittedName>
</protein>
<name>A0A8C7C502_NEOVI</name>
<reference evidence="2" key="1">
    <citation type="submission" date="2025-08" db="UniProtKB">
        <authorList>
            <consortium name="Ensembl"/>
        </authorList>
    </citation>
    <scope>IDENTIFICATION</scope>
</reference>
<feature type="region of interest" description="Disordered" evidence="1">
    <location>
        <begin position="61"/>
        <end position="82"/>
    </location>
</feature>
<dbReference type="Proteomes" id="UP000694425">
    <property type="component" value="Unplaced"/>
</dbReference>
<keyword evidence="3" id="KW-1185">Reference proteome</keyword>
<organism evidence="2 3">
    <name type="scientific">Neovison vison</name>
    <name type="common">American mink</name>
    <name type="synonym">Mustela vison</name>
    <dbReference type="NCBI Taxonomy" id="452646"/>
    <lineage>
        <taxon>Eukaryota</taxon>
        <taxon>Metazoa</taxon>
        <taxon>Chordata</taxon>
        <taxon>Craniata</taxon>
        <taxon>Vertebrata</taxon>
        <taxon>Euteleostomi</taxon>
        <taxon>Mammalia</taxon>
        <taxon>Eutheria</taxon>
        <taxon>Laurasiatheria</taxon>
        <taxon>Carnivora</taxon>
        <taxon>Caniformia</taxon>
        <taxon>Musteloidea</taxon>
        <taxon>Mustelidae</taxon>
        <taxon>Mustelinae</taxon>
        <taxon>Neogale</taxon>
    </lineage>
</organism>
<dbReference type="GeneTree" id="ENSGT00960000192988"/>
<accession>A0A8C7C502</accession>
<proteinExistence type="predicted"/>
<sequence length="82" mass="9367">EGKNGLYTETWAPQQFNNEVLKTPNKCQQQHCVPPPTPHTLKLCKKTNQEAQHYSEVLASPRMPKSRVQSQPVWREPGMGLL</sequence>